<feature type="region of interest" description="Disordered" evidence="1">
    <location>
        <begin position="375"/>
        <end position="400"/>
    </location>
</feature>
<dbReference type="EMBL" id="CAXJIO010000002">
    <property type="protein sequence ID" value="CAL2101213.1"/>
    <property type="molecule type" value="Genomic_DNA"/>
</dbReference>
<comment type="caution">
    <text evidence="4">The sequence shown here is derived from an EMBL/GenBank/DDBJ whole genome shotgun (WGS) entry which is preliminary data.</text>
</comment>
<organism evidence="4 5">
    <name type="scientific">Tenacibaculum polynesiense</name>
    <dbReference type="NCBI Taxonomy" id="3137857"/>
    <lineage>
        <taxon>Bacteria</taxon>
        <taxon>Pseudomonadati</taxon>
        <taxon>Bacteroidota</taxon>
        <taxon>Flavobacteriia</taxon>
        <taxon>Flavobacteriales</taxon>
        <taxon>Flavobacteriaceae</taxon>
        <taxon>Tenacibaculum</taxon>
    </lineage>
</organism>
<accession>A0ABM9P6M8</accession>
<dbReference type="RefSeq" id="WP_348713710.1">
    <property type="nucleotide sequence ID" value="NZ_CAXJIO010000002.1"/>
</dbReference>
<evidence type="ECO:0000256" key="1">
    <source>
        <dbReference type="SAM" id="MobiDB-lite"/>
    </source>
</evidence>
<dbReference type="Pfam" id="PF05036">
    <property type="entry name" value="SPOR"/>
    <property type="match status" value="1"/>
</dbReference>
<name>A0ABM9P6M8_9FLAO</name>
<protein>
    <submittedName>
        <fullName evidence="4">Type IX secretion system PorP/SprF family membrane protein</fullName>
    </submittedName>
</protein>
<dbReference type="Proteomes" id="UP001497527">
    <property type="component" value="Unassembled WGS sequence"/>
</dbReference>
<feature type="compositionally biased region" description="Polar residues" evidence="1">
    <location>
        <begin position="324"/>
        <end position="335"/>
    </location>
</feature>
<evidence type="ECO:0000259" key="3">
    <source>
        <dbReference type="PROSITE" id="PS51724"/>
    </source>
</evidence>
<dbReference type="InterPro" id="IPR019861">
    <property type="entry name" value="PorP/SprF_Bacteroidetes"/>
</dbReference>
<keyword evidence="5" id="KW-1185">Reference proteome</keyword>
<keyword evidence="2" id="KW-0732">Signal</keyword>
<dbReference type="NCBIfam" id="TIGR03519">
    <property type="entry name" value="T9SS_PorP_fam"/>
    <property type="match status" value="1"/>
</dbReference>
<dbReference type="PROSITE" id="PS51724">
    <property type="entry name" value="SPOR"/>
    <property type="match status" value="1"/>
</dbReference>
<dbReference type="Gene3D" id="3.30.70.1070">
    <property type="entry name" value="Sporulation related repeat"/>
    <property type="match status" value="1"/>
</dbReference>
<feature type="chain" id="PRO_5046533511" evidence="2">
    <location>
        <begin position="23"/>
        <end position="614"/>
    </location>
</feature>
<gene>
    <name evidence="4" type="ORF">T190423A01A_110103</name>
</gene>
<dbReference type="SUPFAM" id="SSF110997">
    <property type="entry name" value="Sporulation related repeat"/>
    <property type="match status" value="1"/>
</dbReference>
<evidence type="ECO:0000313" key="4">
    <source>
        <dbReference type="EMBL" id="CAL2101213.1"/>
    </source>
</evidence>
<evidence type="ECO:0000313" key="5">
    <source>
        <dbReference type="Proteomes" id="UP001497527"/>
    </source>
</evidence>
<feature type="region of interest" description="Disordered" evidence="1">
    <location>
        <begin position="320"/>
        <end position="340"/>
    </location>
</feature>
<sequence>MVKKYAIYTVLFSVLSGALLQAQTSGSGQEYNTFNSRSFMKFNRFLTVPTFSALRENKTSLTAIVRNGNIEFEDNPRVYIGAYSGKMRENVGAGIAVYQQEVGVFKDFGAIANYAHRLRLNETMDLTFGFNLLYSRRSADGLKVNSTVPDPQVANFQDVPVVMFQPAVTVSFGRFDVGVFFENLLDFNLKSSELATDFGEKTISAHAMYSHEFTYATGLMEGADLRFLGIARKPGEGDFGYAGNVIFDLPKAGWVKVGYDKDFGVSAGVGVNISDQLAIGFSYEKSDFASTNEVGIIYNFGKKTIKRRRIPTRRTGKVNVSLPERTNPQPKNEYNNPEHNDLSDEIQRAQDSIDILNKKVDEILKLLKNQPQNTTTIIQQPAEQAANKDTSLKRRSDKPWRKSYVERAGGGGTMYYIVLDQFRNKDNADALINKFKSRNKDSDIVKYVFEPKKKIYYVYVDRFAKEEDADEMLEDFNDSTRQFENEDEDDVVIKVKKEVKDPVYKVKITLGGESGSYREQKSQPPARVRTLSKSDGIAPGYYLQVYVNGLKSYADRNVDELRSDGIDAGYFINPATGYYHTYIFKTDSREEAIRMYNNNLDGSFYDRKSIIHIK</sequence>
<proteinExistence type="predicted"/>
<dbReference type="InterPro" id="IPR036680">
    <property type="entry name" value="SPOR-like_sf"/>
</dbReference>
<feature type="compositionally biased region" description="Basic and acidic residues" evidence="1">
    <location>
        <begin position="390"/>
        <end position="400"/>
    </location>
</feature>
<feature type="signal peptide" evidence="2">
    <location>
        <begin position="1"/>
        <end position="22"/>
    </location>
</feature>
<feature type="domain" description="SPOR" evidence="3">
    <location>
        <begin position="409"/>
        <end position="495"/>
    </location>
</feature>
<dbReference type="Pfam" id="PF11751">
    <property type="entry name" value="PorP_SprF"/>
    <property type="match status" value="1"/>
</dbReference>
<evidence type="ECO:0000256" key="2">
    <source>
        <dbReference type="SAM" id="SignalP"/>
    </source>
</evidence>
<dbReference type="InterPro" id="IPR007730">
    <property type="entry name" value="SPOR-like_dom"/>
</dbReference>
<reference evidence="4 5" key="1">
    <citation type="submission" date="2024-05" db="EMBL/GenBank/DDBJ databases">
        <authorList>
            <person name="Duchaud E."/>
        </authorList>
    </citation>
    <scope>NUCLEOTIDE SEQUENCE [LARGE SCALE GENOMIC DNA]</scope>
    <source>
        <strain evidence="4">Ena-SAMPLE-TAB-13-05-2024-13:56:06:370-140308</strain>
    </source>
</reference>